<dbReference type="InterPro" id="IPR016182">
    <property type="entry name" value="Cu_amine_oxidase_N-reg"/>
</dbReference>
<dbReference type="SUPFAM" id="SSF49998">
    <property type="entry name" value="Amine oxidase catalytic domain"/>
    <property type="match status" value="1"/>
</dbReference>
<dbReference type="InterPro" id="IPR036460">
    <property type="entry name" value="Cu_amine_oxidase_C_sf"/>
</dbReference>
<evidence type="ECO:0000313" key="10">
    <source>
        <dbReference type="Proteomes" id="UP000613030"/>
    </source>
</evidence>
<comment type="similarity">
    <text evidence="1 6">Belongs to the copper/topaquinone oxidase family.</text>
</comment>
<organism evidence="9 10">
    <name type="scientific">Chryseolinea lacunae</name>
    <dbReference type="NCBI Taxonomy" id="2801331"/>
    <lineage>
        <taxon>Bacteria</taxon>
        <taxon>Pseudomonadati</taxon>
        <taxon>Bacteroidota</taxon>
        <taxon>Cytophagia</taxon>
        <taxon>Cytophagales</taxon>
        <taxon>Fulvivirgaceae</taxon>
        <taxon>Chryseolinea</taxon>
    </lineage>
</organism>
<protein>
    <recommendedName>
        <fullName evidence="6">Amine oxidase</fullName>
        <ecNumber evidence="6">1.4.3.-</ecNumber>
    </recommendedName>
</protein>
<comment type="caution">
    <text evidence="9">The sequence shown here is derived from an EMBL/GenBank/DDBJ whole genome shotgun (WGS) entry which is preliminary data.</text>
</comment>
<reference evidence="9 10" key="1">
    <citation type="submission" date="2021-01" db="EMBL/GenBank/DDBJ databases">
        <title>Chryseolinea sp. Jin1 Genome sequencing and assembly.</title>
        <authorList>
            <person name="Kim I."/>
        </authorList>
    </citation>
    <scope>NUCLEOTIDE SEQUENCE [LARGE SCALE GENOMIC DNA]</scope>
    <source>
        <strain evidence="9 10">Jin1</strain>
    </source>
</reference>
<evidence type="ECO:0000313" key="9">
    <source>
        <dbReference type="EMBL" id="MBL0739849.1"/>
    </source>
</evidence>
<name>A0ABS1KKJ9_9BACT</name>
<dbReference type="InterPro" id="IPR015798">
    <property type="entry name" value="Cu_amine_oxidase_C"/>
</dbReference>
<accession>A0ABS1KKJ9</accession>
<feature type="domain" description="Copper amine oxidase N2-terminal" evidence="8">
    <location>
        <begin position="41"/>
        <end position="124"/>
    </location>
</feature>
<dbReference type="InterPro" id="IPR015800">
    <property type="entry name" value="Cu_amine_oxidase_N2"/>
</dbReference>
<dbReference type="EMBL" id="JAERRB010000001">
    <property type="protein sequence ID" value="MBL0739849.1"/>
    <property type="molecule type" value="Genomic_DNA"/>
</dbReference>
<keyword evidence="2 6" id="KW-0479">Metal-binding</keyword>
<dbReference type="RefSeq" id="WP_202006814.1">
    <property type="nucleotide sequence ID" value="NZ_JAERRB010000001.1"/>
</dbReference>
<evidence type="ECO:0000256" key="1">
    <source>
        <dbReference type="ARBA" id="ARBA00007983"/>
    </source>
</evidence>
<evidence type="ECO:0000256" key="6">
    <source>
        <dbReference type="RuleBase" id="RU000672"/>
    </source>
</evidence>
<keyword evidence="10" id="KW-1185">Reference proteome</keyword>
<keyword evidence="4 6" id="KW-0560">Oxidoreductase</keyword>
<evidence type="ECO:0000256" key="2">
    <source>
        <dbReference type="ARBA" id="ARBA00022723"/>
    </source>
</evidence>
<gene>
    <name evidence="9" type="ORF">JI741_01405</name>
</gene>
<dbReference type="Gene3D" id="3.10.450.40">
    <property type="match status" value="2"/>
</dbReference>
<evidence type="ECO:0000259" key="8">
    <source>
        <dbReference type="Pfam" id="PF02727"/>
    </source>
</evidence>
<sequence>MRHSVRIAFLIPLFIVVMLAGCSEKKNTTPNVTNTSTAVPHPLDPLDESEINAVKQLLLSEKKIDSTYRFFIINLKEPPKAEVLKFAEGQPFRREALAVLYDWSSNKTYEAVIDLVAKKVISFEHMAGVTAGGLSGDTLTDILLKKDTAWLGGLKRRGIHPDSVKTSYVFAGEMGMAPADHREMICTPQYINKKYHELLIDGLVAYVDLTTQHVLKVMDDGSKGYYKPEDINYFDATAVNNTTSENKPLLITQPEGTSFTLNGFEVKSSRWSFRLGVDNREGLILYNTQYNDHGVMRPVLYRASIAEMYVPYGSTDLTHAAWNYYDVGAYRMGQSDPKIMNGLKAVADVPMNAKFISTFFHNEKGEPHKLDSIVAVYEESGGPLTRHGKFSREARNIVVKYFTRVWNYDYGIKWIFHEDGTIDLRAELTGIVGIKGVNRTSDLPGGDDATFEGNYYGTLVAPHVEAVNHQHFFSFRLDLDVDGTENLVEEMNTVTVPASANNPHNNAFAKQMSLVKTEGEGQRNLNPASNRHWMIADSKAVNALGQLKSYVIMPGSNAMPYAGIPSGPRKMADFLESQLWVTAYNESERHPAGEYPNTRGIKDGIAQWTSDNEDVVGKDVVLWYNLGITHIVRPEEWPIMNTHTMGFTLAPFGFFDRNPVIDRTSHPRQKLQGNPVPPDVSLCVPLPKEKKLASAK</sequence>
<evidence type="ECO:0000256" key="5">
    <source>
        <dbReference type="ARBA" id="ARBA00023008"/>
    </source>
</evidence>
<dbReference type="Pfam" id="PF01179">
    <property type="entry name" value="Cu_amine_oxid"/>
    <property type="match status" value="1"/>
</dbReference>
<comment type="PTM">
    <text evidence="6">Topaquinone (TPQ) is generated by copper-dependent autoxidation of a specific tyrosyl residue.</text>
</comment>
<feature type="domain" description="Copper amine oxidase catalytic" evidence="7">
    <location>
        <begin position="251"/>
        <end position="660"/>
    </location>
</feature>
<comment type="cofactor">
    <cofactor evidence="6">
        <name>Cu cation</name>
        <dbReference type="ChEBI" id="CHEBI:23378"/>
    </cofactor>
    <text evidence="6">Contains 1 topaquinone per subunit.</text>
</comment>
<dbReference type="Gene3D" id="2.70.98.20">
    <property type="entry name" value="Copper amine oxidase, catalytic domain"/>
    <property type="match status" value="1"/>
</dbReference>
<dbReference type="PROSITE" id="PS51257">
    <property type="entry name" value="PROKAR_LIPOPROTEIN"/>
    <property type="match status" value="1"/>
</dbReference>
<keyword evidence="5 6" id="KW-0186">Copper</keyword>
<dbReference type="SUPFAM" id="SSF54416">
    <property type="entry name" value="Amine oxidase N-terminal region"/>
    <property type="match status" value="2"/>
</dbReference>
<dbReference type="EC" id="1.4.3.-" evidence="6"/>
<dbReference type="Proteomes" id="UP000613030">
    <property type="component" value="Unassembled WGS sequence"/>
</dbReference>
<evidence type="ECO:0000256" key="4">
    <source>
        <dbReference type="ARBA" id="ARBA00023002"/>
    </source>
</evidence>
<keyword evidence="3 6" id="KW-0801">TPQ</keyword>
<evidence type="ECO:0000256" key="3">
    <source>
        <dbReference type="ARBA" id="ARBA00022772"/>
    </source>
</evidence>
<evidence type="ECO:0000259" key="7">
    <source>
        <dbReference type="Pfam" id="PF01179"/>
    </source>
</evidence>
<dbReference type="Pfam" id="PF02727">
    <property type="entry name" value="Cu_amine_oxidN2"/>
    <property type="match status" value="1"/>
</dbReference>
<proteinExistence type="inferred from homology"/>
<dbReference type="InterPro" id="IPR000269">
    <property type="entry name" value="Cu_amine_oxidase"/>
</dbReference>
<dbReference type="PANTHER" id="PTHR10638">
    <property type="entry name" value="COPPER AMINE OXIDASE"/>
    <property type="match status" value="1"/>
</dbReference>